<dbReference type="GO" id="GO:0006508">
    <property type="term" value="P:proteolysis"/>
    <property type="evidence" value="ECO:0007669"/>
    <property type="project" value="InterPro"/>
</dbReference>
<dbReference type="RefSeq" id="WP_055276048.1">
    <property type="nucleotide sequence ID" value="NZ_CYZV01000012.1"/>
</dbReference>
<dbReference type="GO" id="GO:0004177">
    <property type="term" value="F:aminopeptidase activity"/>
    <property type="evidence" value="ECO:0007669"/>
    <property type="project" value="UniProtKB-KW"/>
</dbReference>
<keyword evidence="2" id="KW-0378">Hydrolase</keyword>
<dbReference type="InterPro" id="IPR007484">
    <property type="entry name" value="Peptidase_M28"/>
</dbReference>
<dbReference type="PROSITE" id="PS51257">
    <property type="entry name" value="PROKAR_LIPOPROTEIN"/>
    <property type="match status" value="1"/>
</dbReference>
<dbReference type="EMBL" id="CYZV01000012">
    <property type="protein sequence ID" value="CUO06678.1"/>
    <property type="molecule type" value="Genomic_DNA"/>
</dbReference>
<dbReference type="PANTHER" id="PTHR12147:SF26">
    <property type="entry name" value="PEPTIDASE M28 DOMAIN-CONTAINING PROTEIN"/>
    <property type="match status" value="1"/>
</dbReference>
<keyword evidence="2" id="KW-0645">Protease</keyword>
<dbReference type="OrthoDB" id="233977at2"/>
<protein>
    <submittedName>
        <fullName evidence="2">Peptidase M28</fullName>
        <ecNumber evidence="2">3.4.11.10</ecNumber>
    </submittedName>
</protein>
<evidence type="ECO:0000313" key="3">
    <source>
        <dbReference type="Proteomes" id="UP000095558"/>
    </source>
</evidence>
<dbReference type="GO" id="GO:0008235">
    <property type="term" value="F:metalloexopeptidase activity"/>
    <property type="evidence" value="ECO:0007669"/>
    <property type="project" value="InterPro"/>
</dbReference>
<reference evidence="2 3" key="1">
    <citation type="submission" date="2015-09" db="EMBL/GenBank/DDBJ databases">
        <authorList>
            <consortium name="Pathogen Informatics"/>
        </authorList>
    </citation>
    <scope>NUCLEOTIDE SEQUENCE [LARGE SCALE GENOMIC DNA]</scope>
    <source>
        <strain evidence="2 3">2789STDY5834855</strain>
    </source>
</reference>
<feature type="domain" description="Peptidase M28" evidence="1">
    <location>
        <begin position="132"/>
        <end position="321"/>
    </location>
</feature>
<keyword evidence="2" id="KW-0031">Aminopeptidase</keyword>
<dbReference type="Proteomes" id="UP000095558">
    <property type="component" value="Unassembled WGS sequence"/>
</dbReference>
<dbReference type="SUPFAM" id="SSF53187">
    <property type="entry name" value="Zn-dependent exopeptidases"/>
    <property type="match status" value="1"/>
</dbReference>
<organism evidence="2 3">
    <name type="scientific">Clostridium disporicum</name>
    <dbReference type="NCBI Taxonomy" id="84024"/>
    <lineage>
        <taxon>Bacteria</taxon>
        <taxon>Bacillati</taxon>
        <taxon>Bacillota</taxon>
        <taxon>Clostridia</taxon>
        <taxon>Eubacteriales</taxon>
        <taxon>Clostridiaceae</taxon>
        <taxon>Clostridium</taxon>
    </lineage>
</organism>
<dbReference type="Pfam" id="PF04389">
    <property type="entry name" value="Peptidase_M28"/>
    <property type="match status" value="1"/>
</dbReference>
<evidence type="ECO:0000259" key="1">
    <source>
        <dbReference type="Pfam" id="PF04389"/>
    </source>
</evidence>
<evidence type="ECO:0000313" key="2">
    <source>
        <dbReference type="EMBL" id="CUO06678.1"/>
    </source>
</evidence>
<dbReference type="AlphaFoldDB" id="A0A174C4I9"/>
<accession>A0A174C4I9</accession>
<gene>
    <name evidence="2" type="ORF">ERS852470_01357</name>
</gene>
<dbReference type="EC" id="3.4.11.10" evidence="2"/>
<dbReference type="InterPro" id="IPR045175">
    <property type="entry name" value="M28_fam"/>
</dbReference>
<name>A0A174C4I9_9CLOT</name>
<proteinExistence type="predicted"/>
<sequence length="332" mass="36749">MIYKKILLVLSVSIISLSLISCNKKNLSIDATENSTSIETNNLKEENEEVEETVSINKEEVINKLCSDKFEGRWIGSVGNELAGEYINDLFGQIGLIPIFNDSYKEEYTQEVYKNSGLIAEDDYGEVKTINNIVGKIEGNSNNAIVISAHFDHIGIQDGKIIRGAIDNASGVAVLLDLAEILNNKYSVNKPVFDIIFCAFNGEENGLTGSEKFIEDINGKYDNLININIDSVGYKNGGKVTFLDKNTDTSLYEPMKEVIENNGLEVELNTGLKGTADSVEFDRAGIPAICIIDENVKEVIHTENDTPELIDYDRLDKVVKSVDDFVSSFTFN</sequence>
<dbReference type="PANTHER" id="PTHR12147">
    <property type="entry name" value="METALLOPEPTIDASE M28 FAMILY MEMBER"/>
    <property type="match status" value="1"/>
</dbReference>
<dbReference type="Gene3D" id="3.40.630.10">
    <property type="entry name" value="Zn peptidases"/>
    <property type="match status" value="1"/>
</dbReference>